<dbReference type="Proteomes" id="UP000244571">
    <property type="component" value="Chromosome"/>
</dbReference>
<proteinExistence type="predicted"/>
<organism evidence="1 2">
    <name type="scientific">Orrella marina</name>
    <dbReference type="NCBI Taxonomy" id="2163011"/>
    <lineage>
        <taxon>Bacteria</taxon>
        <taxon>Pseudomonadati</taxon>
        <taxon>Pseudomonadota</taxon>
        <taxon>Betaproteobacteria</taxon>
        <taxon>Burkholderiales</taxon>
        <taxon>Alcaligenaceae</taxon>
        <taxon>Orrella</taxon>
    </lineage>
</organism>
<dbReference type="AlphaFoldDB" id="A0A2R4XJJ8"/>
<evidence type="ECO:0000313" key="1">
    <source>
        <dbReference type="EMBL" id="AWB33948.1"/>
    </source>
</evidence>
<dbReference type="KEGG" id="boz:DBV39_09770"/>
<sequence length="120" mass="13522">MSGRLASCQRQCCTVPREALKTRVLTGLRNQMMTPAMAAEAMRAYAEETNRLNRERRATAETTRSELADTAKAIAETYRREWVGKRVSTPLYSTHIAIAASDQILARIDQLADRDQTAYE</sequence>
<gene>
    <name evidence="1" type="ORF">DBV39_09770</name>
</gene>
<accession>A0A2R4XJJ8</accession>
<name>A0A2R4XJJ8_9BURK</name>
<reference evidence="1 2" key="1">
    <citation type="submission" date="2018-04" db="EMBL/GenBank/DDBJ databases">
        <title>Bordetella sp. HZ20 isolated from seawater.</title>
        <authorList>
            <person name="Sun C."/>
        </authorList>
    </citation>
    <scope>NUCLEOTIDE SEQUENCE [LARGE SCALE GENOMIC DNA]</scope>
    <source>
        <strain evidence="1 2">HZ20</strain>
    </source>
</reference>
<keyword evidence="2" id="KW-1185">Reference proteome</keyword>
<dbReference type="EMBL" id="CP028901">
    <property type="protein sequence ID" value="AWB33948.1"/>
    <property type="molecule type" value="Genomic_DNA"/>
</dbReference>
<protein>
    <submittedName>
        <fullName evidence="1">Uncharacterized protein</fullName>
    </submittedName>
</protein>
<evidence type="ECO:0000313" key="2">
    <source>
        <dbReference type="Proteomes" id="UP000244571"/>
    </source>
</evidence>